<name>A0AAW0BVU3_9AGAR</name>
<dbReference type="AlphaFoldDB" id="A0AAW0BVU3"/>
<keyword evidence="3" id="KW-1185">Reference proteome</keyword>
<dbReference type="Proteomes" id="UP001383192">
    <property type="component" value="Unassembled WGS sequence"/>
</dbReference>
<organism evidence="2 3">
    <name type="scientific">Paramarasmius palmivorus</name>
    <dbReference type="NCBI Taxonomy" id="297713"/>
    <lineage>
        <taxon>Eukaryota</taxon>
        <taxon>Fungi</taxon>
        <taxon>Dikarya</taxon>
        <taxon>Basidiomycota</taxon>
        <taxon>Agaricomycotina</taxon>
        <taxon>Agaricomycetes</taxon>
        <taxon>Agaricomycetidae</taxon>
        <taxon>Agaricales</taxon>
        <taxon>Marasmiineae</taxon>
        <taxon>Marasmiaceae</taxon>
        <taxon>Paramarasmius</taxon>
    </lineage>
</organism>
<dbReference type="PANTHER" id="PTHR43798">
    <property type="entry name" value="MONOACYLGLYCEROL LIPASE"/>
    <property type="match status" value="1"/>
</dbReference>
<proteinExistence type="predicted"/>
<dbReference type="Gene3D" id="3.40.50.1820">
    <property type="entry name" value="alpha/beta hydrolase"/>
    <property type="match status" value="1"/>
</dbReference>
<dbReference type="SUPFAM" id="SSF53474">
    <property type="entry name" value="alpha/beta-Hydrolases"/>
    <property type="match status" value="1"/>
</dbReference>
<gene>
    <name evidence="2" type="ORF">VNI00_013913</name>
</gene>
<accession>A0AAW0BVU3</accession>
<dbReference type="EMBL" id="JAYKXP010000073">
    <property type="protein sequence ID" value="KAK7030965.1"/>
    <property type="molecule type" value="Genomic_DNA"/>
</dbReference>
<dbReference type="InterPro" id="IPR050266">
    <property type="entry name" value="AB_hydrolase_sf"/>
</dbReference>
<dbReference type="Pfam" id="PF00561">
    <property type="entry name" value="Abhydrolase_1"/>
    <property type="match status" value="1"/>
</dbReference>
<evidence type="ECO:0000313" key="2">
    <source>
        <dbReference type="EMBL" id="KAK7030965.1"/>
    </source>
</evidence>
<dbReference type="GO" id="GO:0016020">
    <property type="term" value="C:membrane"/>
    <property type="evidence" value="ECO:0007669"/>
    <property type="project" value="TreeGrafter"/>
</dbReference>
<dbReference type="InterPro" id="IPR000073">
    <property type="entry name" value="AB_hydrolase_1"/>
</dbReference>
<protein>
    <recommendedName>
        <fullName evidence="1">AB hydrolase-1 domain-containing protein</fullName>
    </recommendedName>
</protein>
<sequence length="245" mass="27156">MPFVNVETQTGSVRYNYTICTPTLNDSSSVIPELPTILFIPSIFTTQVIFHSQFSDPRLRRFNLVTFDIREHGGTVGETTPPAYDQYDSAEDTVRFMEAISLPPCHICGLGCGTTIALQLALSYPERVLSLTLLSPLCLEEVPEVKEGFGEVFECWKSAFPDAETVDEPHLEEAMKGLVQYAFTDLSQSSELVATIAAVMNASSQRKWTFGNLSTCKTMVMDWMLNRKGHTVTELASLRCPVPVG</sequence>
<dbReference type="PANTHER" id="PTHR43798:SF33">
    <property type="entry name" value="HYDROLASE, PUTATIVE (AFU_ORTHOLOGUE AFUA_2G14860)-RELATED"/>
    <property type="match status" value="1"/>
</dbReference>
<reference evidence="2 3" key="1">
    <citation type="submission" date="2024-01" db="EMBL/GenBank/DDBJ databases">
        <title>A draft genome for a cacao thread blight-causing isolate of Paramarasmius palmivorus.</title>
        <authorList>
            <person name="Baruah I.K."/>
            <person name="Bukari Y."/>
            <person name="Amoako-Attah I."/>
            <person name="Meinhardt L.W."/>
            <person name="Bailey B.A."/>
            <person name="Cohen S.P."/>
        </authorList>
    </citation>
    <scope>NUCLEOTIDE SEQUENCE [LARGE SCALE GENOMIC DNA]</scope>
    <source>
        <strain evidence="2 3">GH-12</strain>
    </source>
</reference>
<comment type="caution">
    <text evidence="2">The sequence shown here is derived from an EMBL/GenBank/DDBJ whole genome shotgun (WGS) entry which is preliminary data.</text>
</comment>
<feature type="domain" description="AB hydrolase-1" evidence="1">
    <location>
        <begin position="35"/>
        <end position="143"/>
    </location>
</feature>
<evidence type="ECO:0000313" key="3">
    <source>
        <dbReference type="Proteomes" id="UP001383192"/>
    </source>
</evidence>
<dbReference type="InterPro" id="IPR029058">
    <property type="entry name" value="AB_hydrolase_fold"/>
</dbReference>
<evidence type="ECO:0000259" key="1">
    <source>
        <dbReference type="Pfam" id="PF00561"/>
    </source>
</evidence>